<evidence type="ECO:0008006" key="4">
    <source>
        <dbReference type="Google" id="ProtNLM"/>
    </source>
</evidence>
<protein>
    <recommendedName>
        <fullName evidence="4">DRBM domain-containing protein</fullName>
    </recommendedName>
</protein>
<feature type="compositionally biased region" description="Low complexity" evidence="1">
    <location>
        <begin position="151"/>
        <end position="165"/>
    </location>
</feature>
<dbReference type="EMBL" id="JAKKUT010000001">
    <property type="protein sequence ID" value="MDG2989814.1"/>
    <property type="molecule type" value="Genomic_DNA"/>
</dbReference>
<reference evidence="2" key="1">
    <citation type="journal article" date="2022" name="Genome Biol. Evol.">
        <title>A New Gene Family Diagnostic for Intracellular Biomineralization of Amorphous Ca Carbonates by Cyanobacteria.</title>
        <authorList>
            <person name="Benzerara K."/>
            <person name="Duprat E."/>
            <person name="Bitard-Feildel T."/>
            <person name="Caumes G."/>
            <person name="Cassier-Chauvat C."/>
            <person name="Chauvat F."/>
            <person name="Dezi M."/>
            <person name="Diop S.I."/>
            <person name="Gaschignard G."/>
            <person name="Gorgen S."/>
            <person name="Gugger M."/>
            <person name="Lopez-Garcia P."/>
            <person name="Millet M."/>
            <person name="Skouri-Panet F."/>
            <person name="Moreira D."/>
            <person name="Callebaut I."/>
        </authorList>
    </citation>
    <scope>NUCLEOTIDE SEQUENCE</scope>
    <source>
        <strain evidence="2">G9</strain>
    </source>
</reference>
<feature type="region of interest" description="Disordered" evidence="1">
    <location>
        <begin position="88"/>
        <end position="175"/>
    </location>
</feature>
<proteinExistence type="predicted"/>
<evidence type="ECO:0000313" key="3">
    <source>
        <dbReference type="Proteomes" id="UP001154265"/>
    </source>
</evidence>
<accession>A0ABT6EVI5</accession>
<organism evidence="2 3">
    <name type="scientific">Candidatus Synechococcus calcipolaris G9</name>
    <dbReference type="NCBI Taxonomy" id="1497997"/>
    <lineage>
        <taxon>Bacteria</taxon>
        <taxon>Bacillati</taxon>
        <taxon>Cyanobacteriota</taxon>
        <taxon>Cyanophyceae</taxon>
        <taxon>Synechococcales</taxon>
        <taxon>Synechococcaceae</taxon>
        <taxon>Synechococcus</taxon>
    </lineage>
</organism>
<sequence length="234" mass="25782">MGRSTVHSLVEFHHRYPSGSLVADLLQIHEGLFVVKATLQAGGTTLATGMSAATTLEQAEDLARQRALAVLGIYVPDETKAELIDRAAPLPGHFPRQLNPAPSDRPRQSRPAPSQDEEWPDLSMPPEEPALPFNEPEPESVLNPTSRRRSTPSPASTKKTAASKAPPRPDPVDFSDEIAQTTVEMKRLGWDDSKGRACLLERYGKRSRQQLSDAELLDFLEFLQEQPSPGEPEF</sequence>
<dbReference type="RefSeq" id="WP_277865727.1">
    <property type="nucleotide sequence ID" value="NZ_JAKKUT010000001.1"/>
</dbReference>
<dbReference type="Proteomes" id="UP001154265">
    <property type="component" value="Unassembled WGS sequence"/>
</dbReference>
<name>A0ABT6EVI5_9SYNE</name>
<gene>
    <name evidence="2" type="ORF">L3556_02510</name>
</gene>
<evidence type="ECO:0000256" key="1">
    <source>
        <dbReference type="SAM" id="MobiDB-lite"/>
    </source>
</evidence>
<comment type="caution">
    <text evidence="2">The sequence shown here is derived from an EMBL/GenBank/DDBJ whole genome shotgun (WGS) entry which is preliminary data.</text>
</comment>
<reference evidence="2" key="2">
    <citation type="submission" date="2022-01" db="EMBL/GenBank/DDBJ databases">
        <authorList>
            <person name="Zivanovic Y."/>
            <person name="Moreira D."/>
            <person name="Lopez-Garcia P."/>
        </authorList>
    </citation>
    <scope>NUCLEOTIDE SEQUENCE</scope>
    <source>
        <strain evidence="2">G9</strain>
    </source>
</reference>
<keyword evidence="3" id="KW-1185">Reference proteome</keyword>
<evidence type="ECO:0000313" key="2">
    <source>
        <dbReference type="EMBL" id="MDG2989814.1"/>
    </source>
</evidence>